<keyword evidence="15" id="KW-1185">Reference proteome</keyword>
<sequence length="637" mass="68791">MFDFVRKHTRLFQFVLLILILPSFVLLGVEGYSRFLDGSNAAIATVDGAKITQAEWDAAQRQQVERMRAQMPTADPKLLDSPELRKNVLENLVRERVLAAVVRNEHRSISDKQLEDIIRTDPQLAALRGPEAKAILAAQGMTVDSFLVRLRQELEMNSVLAPVAQSSLPTQASAGLAFDALLQQRELQFQGFAAKDFAATLKPTDADLETYYKDPKVSVKFQLPESADIEYVALDQSALQAGVTVNPDDVQKFYKENSARFTLAEERRASHILVKAGADMSAADKAKAKAKAEQLLADARKNPAGFADLARKNSDDPGSAERGGDLDYFGKGAMVKPFEDAVYALKKGEISNVVQSDFGYHIIMLTDVRGGELRPFDSVKAEIEADLRKQLAQKRYTELAEDFGNTVYEQSDSLKPAADKFKLTIQKATVQRKPAPGATGPLASQKLLDAVFTGDSLNNKRNTEAIEAGGNQLVSARVVKHNAARLPALADVKAAVAAAWVGDHAAQAAVKAGQARLAELQKGGGDAKGLSEPLTVSRAKPGPLPQKALDQVMRADAGKLPAYVGVDAGEGNFLVVRIAKVLPRDPALIDATRAASQYAQAWGAAEMQSYYNVLKAEYKATIKPAALKATAASAPVN</sequence>
<dbReference type="RefSeq" id="WP_088383733.1">
    <property type="nucleotide sequence ID" value="NZ_NIOF01000002.1"/>
</dbReference>
<feature type="region of interest" description="Disordered" evidence="12">
    <location>
        <begin position="523"/>
        <end position="543"/>
    </location>
</feature>
<keyword evidence="2" id="KW-1003">Cell membrane</keyword>
<gene>
    <name evidence="14" type="ORF">CDN99_06240</name>
</gene>
<accession>A0A246JH77</accession>
<proteinExistence type="inferred from homology"/>
<feature type="domain" description="PpiC" evidence="13">
    <location>
        <begin position="264"/>
        <end position="367"/>
    </location>
</feature>
<reference evidence="14 15" key="1">
    <citation type="journal article" date="2008" name="Int. J. Syst. Evol. Microbiol.">
        <title>Description of Roseateles aquatilis sp. nov. and Roseateles terrae sp. nov., in the class Betaproteobacteria, and emended description of the genus Roseateles.</title>
        <authorList>
            <person name="Gomila M."/>
            <person name="Bowien B."/>
            <person name="Falsen E."/>
            <person name="Moore E.R."/>
            <person name="Lalucat J."/>
        </authorList>
    </citation>
    <scope>NUCLEOTIDE SEQUENCE [LARGE SCALE GENOMIC DNA]</scope>
    <source>
        <strain evidence="14 15">CCUG 48205</strain>
    </source>
</reference>
<dbReference type="InterPro" id="IPR027304">
    <property type="entry name" value="Trigger_fact/SurA_dom_sf"/>
</dbReference>
<dbReference type="PANTHER" id="PTHR47529">
    <property type="entry name" value="PEPTIDYL-PROLYL CIS-TRANS ISOMERASE D"/>
    <property type="match status" value="1"/>
</dbReference>
<comment type="similarity">
    <text evidence="8">Belongs to the PpiD chaperone family.</text>
</comment>
<organism evidence="14 15">
    <name type="scientific">Roseateles aquatilis</name>
    <dbReference type="NCBI Taxonomy" id="431061"/>
    <lineage>
        <taxon>Bacteria</taxon>
        <taxon>Pseudomonadati</taxon>
        <taxon>Pseudomonadota</taxon>
        <taxon>Betaproteobacteria</taxon>
        <taxon>Burkholderiales</taxon>
        <taxon>Sphaerotilaceae</taxon>
        <taxon>Roseateles</taxon>
    </lineage>
</organism>
<evidence type="ECO:0000256" key="4">
    <source>
        <dbReference type="ARBA" id="ARBA00022692"/>
    </source>
</evidence>
<comment type="subcellular location">
    <subcellularLocation>
        <location evidence="1">Cell inner membrane</location>
        <topology evidence="1">Single-pass type II membrane protein</topology>
        <orientation evidence="1">Periplasmic side</orientation>
    </subcellularLocation>
</comment>
<dbReference type="SUPFAM" id="SSF54534">
    <property type="entry name" value="FKBP-like"/>
    <property type="match status" value="1"/>
</dbReference>
<keyword evidence="7" id="KW-0143">Chaperone</keyword>
<protein>
    <recommendedName>
        <fullName evidence="9">Periplasmic chaperone PpiD</fullName>
    </recommendedName>
    <alternativeName>
        <fullName evidence="10">Periplasmic folding chaperone</fullName>
    </alternativeName>
</protein>
<keyword evidence="5" id="KW-1133">Transmembrane helix</keyword>
<evidence type="ECO:0000259" key="13">
    <source>
        <dbReference type="PROSITE" id="PS50198"/>
    </source>
</evidence>
<dbReference type="InterPro" id="IPR052029">
    <property type="entry name" value="PpiD_chaperone"/>
</dbReference>
<dbReference type="Gene3D" id="1.10.4030.10">
    <property type="entry name" value="Porin chaperone SurA, peptide-binding domain"/>
    <property type="match status" value="1"/>
</dbReference>
<dbReference type="Proteomes" id="UP000197468">
    <property type="component" value="Unassembled WGS sequence"/>
</dbReference>
<name>A0A246JH77_9BURK</name>
<keyword evidence="4" id="KW-0812">Transmembrane</keyword>
<evidence type="ECO:0000313" key="14">
    <source>
        <dbReference type="EMBL" id="OWQ91961.1"/>
    </source>
</evidence>
<keyword evidence="11" id="KW-0697">Rotamase</keyword>
<evidence type="ECO:0000256" key="1">
    <source>
        <dbReference type="ARBA" id="ARBA00004382"/>
    </source>
</evidence>
<evidence type="ECO:0000256" key="5">
    <source>
        <dbReference type="ARBA" id="ARBA00022989"/>
    </source>
</evidence>
<evidence type="ECO:0000256" key="11">
    <source>
        <dbReference type="PROSITE-ProRule" id="PRU00278"/>
    </source>
</evidence>
<dbReference type="Pfam" id="PF13616">
    <property type="entry name" value="Rotamase_3"/>
    <property type="match status" value="1"/>
</dbReference>
<keyword evidence="6" id="KW-0472">Membrane</keyword>
<comment type="caution">
    <text evidence="14">The sequence shown here is derived from an EMBL/GenBank/DDBJ whole genome shotgun (WGS) entry which is preliminary data.</text>
</comment>
<dbReference type="PROSITE" id="PS50198">
    <property type="entry name" value="PPIC_PPIASE_2"/>
    <property type="match status" value="1"/>
</dbReference>
<dbReference type="InterPro" id="IPR046357">
    <property type="entry name" value="PPIase_dom_sf"/>
</dbReference>
<keyword evidence="3" id="KW-0997">Cell inner membrane</keyword>
<dbReference type="Pfam" id="PF13624">
    <property type="entry name" value="SurA_N_3"/>
    <property type="match status" value="1"/>
</dbReference>
<evidence type="ECO:0000256" key="12">
    <source>
        <dbReference type="SAM" id="MobiDB-lite"/>
    </source>
</evidence>
<evidence type="ECO:0000256" key="2">
    <source>
        <dbReference type="ARBA" id="ARBA00022475"/>
    </source>
</evidence>
<evidence type="ECO:0000256" key="9">
    <source>
        <dbReference type="ARBA" id="ARBA00040743"/>
    </source>
</evidence>
<evidence type="ECO:0000256" key="10">
    <source>
        <dbReference type="ARBA" id="ARBA00042775"/>
    </source>
</evidence>
<evidence type="ECO:0000256" key="8">
    <source>
        <dbReference type="ARBA" id="ARBA00038408"/>
    </source>
</evidence>
<evidence type="ECO:0000256" key="7">
    <source>
        <dbReference type="ARBA" id="ARBA00023186"/>
    </source>
</evidence>
<evidence type="ECO:0000256" key="3">
    <source>
        <dbReference type="ARBA" id="ARBA00022519"/>
    </source>
</evidence>
<evidence type="ECO:0000313" key="15">
    <source>
        <dbReference type="Proteomes" id="UP000197468"/>
    </source>
</evidence>
<dbReference type="GO" id="GO:0003755">
    <property type="term" value="F:peptidyl-prolyl cis-trans isomerase activity"/>
    <property type="evidence" value="ECO:0007669"/>
    <property type="project" value="UniProtKB-KW"/>
</dbReference>
<dbReference type="AlphaFoldDB" id="A0A246JH77"/>
<evidence type="ECO:0000256" key="6">
    <source>
        <dbReference type="ARBA" id="ARBA00023136"/>
    </source>
</evidence>
<keyword evidence="11 14" id="KW-0413">Isomerase</keyword>
<dbReference type="PANTHER" id="PTHR47529:SF1">
    <property type="entry name" value="PERIPLASMIC CHAPERONE PPID"/>
    <property type="match status" value="1"/>
</dbReference>
<dbReference type="GO" id="GO:0005886">
    <property type="term" value="C:plasma membrane"/>
    <property type="evidence" value="ECO:0007669"/>
    <property type="project" value="UniProtKB-SubCell"/>
</dbReference>
<dbReference type="SUPFAM" id="SSF109998">
    <property type="entry name" value="Triger factor/SurA peptide-binding domain-like"/>
    <property type="match status" value="1"/>
</dbReference>
<dbReference type="OrthoDB" id="9812372at2"/>
<dbReference type="InterPro" id="IPR000297">
    <property type="entry name" value="PPIase_PpiC"/>
</dbReference>
<dbReference type="EMBL" id="NIOF01000002">
    <property type="protein sequence ID" value="OWQ91961.1"/>
    <property type="molecule type" value="Genomic_DNA"/>
</dbReference>
<dbReference type="Gene3D" id="3.10.50.40">
    <property type="match status" value="1"/>
</dbReference>